<organism evidence="2 3">
    <name type="scientific">Candidatus Cohnella colombiensis</name>
    <dbReference type="NCBI Taxonomy" id="3121368"/>
    <lineage>
        <taxon>Bacteria</taxon>
        <taxon>Bacillati</taxon>
        <taxon>Bacillota</taxon>
        <taxon>Bacilli</taxon>
        <taxon>Bacillales</taxon>
        <taxon>Paenibacillaceae</taxon>
        <taxon>Cohnella</taxon>
    </lineage>
</organism>
<keyword evidence="3" id="KW-1185">Reference proteome</keyword>
<keyword evidence="1" id="KW-1133">Transmembrane helix</keyword>
<protein>
    <submittedName>
        <fullName evidence="2">Uncharacterized protein</fullName>
    </submittedName>
</protein>
<dbReference type="EMBL" id="CP119317">
    <property type="protein sequence ID" value="WEK53300.1"/>
    <property type="molecule type" value="Genomic_DNA"/>
</dbReference>
<evidence type="ECO:0000313" key="3">
    <source>
        <dbReference type="Proteomes" id="UP001178662"/>
    </source>
</evidence>
<reference evidence="2" key="1">
    <citation type="submission" date="2023-03" db="EMBL/GenBank/DDBJ databases">
        <title>Andean soil-derived lignocellulolytic bacterial consortium as a source of novel taxa and putative plastic-active enzymes.</title>
        <authorList>
            <person name="Diaz-Garcia L."/>
            <person name="Chuvochina M."/>
            <person name="Feuerriegel G."/>
            <person name="Bunk B."/>
            <person name="Sproer C."/>
            <person name="Streit W.R."/>
            <person name="Rodriguez L.M."/>
            <person name="Overmann J."/>
            <person name="Jimenez D.J."/>
        </authorList>
    </citation>
    <scope>NUCLEOTIDE SEQUENCE</scope>
    <source>
        <strain evidence="2">MAG 2441</strain>
    </source>
</reference>
<dbReference type="Proteomes" id="UP001178662">
    <property type="component" value="Chromosome"/>
</dbReference>
<sequence length="70" mass="7982">MKVTINGRDMTERMFDLEQRENQYFELIKTAAIFVAGALLIVCLPSMFHTIADVFTGFGKDIITAYQSIF</sequence>
<keyword evidence="1" id="KW-0812">Transmembrane</keyword>
<keyword evidence="1" id="KW-0472">Membrane</keyword>
<gene>
    <name evidence="2" type="ORF">P0Y55_11950</name>
</gene>
<accession>A0AA95F219</accession>
<dbReference type="AlphaFoldDB" id="A0AA95F219"/>
<proteinExistence type="predicted"/>
<evidence type="ECO:0000313" key="2">
    <source>
        <dbReference type="EMBL" id="WEK53300.1"/>
    </source>
</evidence>
<feature type="transmembrane region" description="Helical" evidence="1">
    <location>
        <begin position="27"/>
        <end position="48"/>
    </location>
</feature>
<evidence type="ECO:0000256" key="1">
    <source>
        <dbReference type="SAM" id="Phobius"/>
    </source>
</evidence>
<name>A0AA95F219_9BACL</name>